<accession>A0A7U2F779</accession>
<protein>
    <submittedName>
        <fullName evidence="1">Uncharacterized protein</fullName>
    </submittedName>
</protein>
<dbReference type="EMBL" id="CP069032">
    <property type="protein sequence ID" value="QRD00023.1"/>
    <property type="molecule type" value="Genomic_DNA"/>
</dbReference>
<keyword evidence="2" id="KW-1185">Reference proteome</keyword>
<dbReference type="VEuPathDB" id="FungiDB:JI435_304900"/>
<name>A0A7U2F779_PHANO</name>
<sequence>MVRFKLTDACSQCSVMFLDVCDCSIKDVSSKQGSTLSWGTLGYNMTFDSKQEAMNLSSLTLCRSSSLHPFWIPTAKGFERRVLAPILL</sequence>
<evidence type="ECO:0000313" key="1">
    <source>
        <dbReference type="EMBL" id="QRD00023.1"/>
    </source>
</evidence>
<gene>
    <name evidence="1" type="ORF">JI435_304900</name>
</gene>
<dbReference type="AlphaFoldDB" id="A0A7U2F779"/>
<dbReference type="Proteomes" id="UP000663193">
    <property type="component" value="Chromosome 10"/>
</dbReference>
<organism evidence="1 2">
    <name type="scientific">Phaeosphaeria nodorum (strain SN15 / ATCC MYA-4574 / FGSC 10173)</name>
    <name type="common">Glume blotch fungus</name>
    <name type="synonym">Parastagonospora nodorum</name>
    <dbReference type="NCBI Taxonomy" id="321614"/>
    <lineage>
        <taxon>Eukaryota</taxon>
        <taxon>Fungi</taxon>
        <taxon>Dikarya</taxon>
        <taxon>Ascomycota</taxon>
        <taxon>Pezizomycotina</taxon>
        <taxon>Dothideomycetes</taxon>
        <taxon>Pleosporomycetidae</taxon>
        <taxon>Pleosporales</taxon>
        <taxon>Pleosporineae</taxon>
        <taxon>Phaeosphaeriaceae</taxon>
        <taxon>Parastagonospora</taxon>
    </lineage>
</organism>
<reference evidence="2" key="1">
    <citation type="journal article" date="2021" name="BMC Genomics">
        <title>Chromosome-level genome assembly and manually-curated proteome of model necrotroph Parastagonospora nodorum Sn15 reveals a genome-wide trove of candidate effector homologs, and redundancy of virulence-related functions within an accessory chromosome.</title>
        <authorList>
            <person name="Bertazzoni S."/>
            <person name="Jones D.A.B."/>
            <person name="Phan H.T."/>
            <person name="Tan K.-C."/>
            <person name="Hane J.K."/>
        </authorList>
    </citation>
    <scope>NUCLEOTIDE SEQUENCE [LARGE SCALE GENOMIC DNA]</scope>
    <source>
        <strain evidence="2">SN15 / ATCC MYA-4574 / FGSC 10173)</strain>
    </source>
</reference>
<evidence type="ECO:0000313" key="2">
    <source>
        <dbReference type="Proteomes" id="UP000663193"/>
    </source>
</evidence>
<proteinExistence type="predicted"/>